<proteinExistence type="predicted"/>
<accession>A0ABY6HYC3</accession>
<evidence type="ECO:0000313" key="1">
    <source>
        <dbReference type="EMBL" id="UYP48535.1"/>
    </source>
</evidence>
<evidence type="ECO:0008006" key="3">
    <source>
        <dbReference type="Google" id="ProtNLM"/>
    </source>
</evidence>
<protein>
    <recommendedName>
        <fullName evidence="3">N-acetyltransferase domain-containing protein</fullName>
    </recommendedName>
</protein>
<sequence length="543" mass="63923">MKIITIQPVYENPSLRVTKYNLKSENETKELESFIKLTIPKWYNTSLKSFHLSSDENCTSYVFRSKKWNNNQILAIFNVQWIKYPSDSPWINQILLYPLIDPEIFVKKSEIFTEIMNNGGINQLIEAHCRYENINFSSIGFTMLILPEKSFLKSFINSISNINWDTHLNLADYLGYDANSDKTLLNSTYHLINRNDQFNEDLSITKKMKTKMDGSITLFEQYLQNKNPFQLEKMGKSFQKLLDIKLYYEYLIPFFQKKLKHYKQSRKKIWAKYFIFSKFQFTPYLHRLCFAQNFNLFKKSGLRMRFFKTSSHQGQQVIEDYQYSILMCLFECLVSEGSSFPELTDDNGNLRSEIFNISILKKFMGEYFGILEFNIASKGNSPEWIFIGLSFVKRKNQTPHILSSTLLFPSWFRGYGFGQFLALIGMFQCENVGIGKKFEVLGTSRNVMTNRLVDKIGFFRYGYLPNMSFDITGHKTDLSYSVGMNRTFKLTTKALTQLSTDDFNNKLKRKIKRAYKINQKTFKYFQDELIKKKKISPLILAPY</sequence>
<evidence type="ECO:0000313" key="2">
    <source>
        <dbReference type="Proteomes" id="UP001208689"/>
    </source>
</evidence>
<reference evidence="1" key="1">
    <citation type="submission" date="2022-09" db="EMBL/GenBank/DDBJ databases">
        <title>Actin cytoskeleton and complex cell architecture in an #Asgard archaeon.</title>
        <authorList>
            <person name="Ponce Toledo R.I."/>
            <person name="Schleper C."/>
            <person name="Rodrigues Oliveira T."/>
            <person name="Wollweber F."/>
            <person name="Xu J."/>
            <person name="Rittmann S."/>
            <person name="Klingl A."/>
            <person name="Pilhofer M."/>
        </authorList>
    </citation>
    <scope>NUCLEOTIDE SEQUENCE</scope>
    <source>
        <strain evidence="1">B-35</strain>
    </source>
</reference>
<gene>
    <name evidence="1" type="ORF">NEF87_004820</name>
</gene>
<keyword evidence="2" id="KW-1185">Reference proteome</keyword>
<organism evidence="1 2">
    <name type="scientific">Candidatus Lokiarchaeum ossiferum</name>
    <dbReference type="NCBI Taxonomy" id="2951803"/>
    <lineage>
        <taxon>Archaea</taxon>
        <taxon>Promethearchaeati</taxon>
        <taxon>Promethearchaeota</taxon>
        <taxon>Promethearchaeia</taxon>
        <taxon>Promethearchaeales</taxon>
        <taxon>Promethearchaeaceae</taxon>
        <taxon>Candidatus Lokiarchaeum</taxon>
    </lineage>
</organism>
<name>A0ABY6HYC3_9ARCH</name>
<dbReference type="EMBL" id="CP104013">
    <property type="protein sequence ID" value="UYP48535.1"/>
    <property type="molecule type" value="Genomic_DNA"/>
</dbReference>
<dbReference type="Proteomes" id="UP001208689">
    <property type="component" value="Chromosome"/>
</dbReference>